<evidence type="ECO:0000313" key="3">
    <source>
        <dbReference type="Proteomes" id="UP000253426"/>
    </source>
</evidence>
<dbReference type="EMBL" id="QNRR01000001">
    <property type="protein sequence ID" value="RBP47810.1"/>
    <property type="molecule type" value="Genomic_DNA"/>
</dbReference>
<feature type="region of interest" description="Disordered" evidence="1">
    <location>
        <begin position="321"/>
        <end position="347"/>
    </location>
</feature>
<dbReference type="AlphaFoldDB" id="A0A366HVB7"/>
<reference evidence="2 3" key="1">
    <citation type="submission" date="2018-06" db="EMBL/GenBank/DDBJ databases">
        <title>Genomic Encyclopedia of Type Strains, Phase IV (KMG-IV): sequencing the most valuable type-strain genomes for metagenomic binning, comparative biology and taxonomic classification.</title>
        <authorList>
            <person name="Goeker M."/>
        </authorList>
    </citation>
    <scope>NUCLEOTIDE SEQUENCE [LARGE SCALE GENOMIC DNA]</scope>
    <source>
        <strain evidence="2 3">DSM 25532</strain>
    </source>
</reference>
<organism evidence="2 3">
    <name type="scientific">Roseimicrobium gellanilyticum</name>
    <dbReference type="NCBI Taxonomy" id="748857"/>
    <lineage>
        <taxon>Bacteria</taxon>
        <taxon>Pseudomonadati</taxon>
        <taxon>Verrucomicrobiota</taxon>
        <taxon>Verrucomicrobiia</taxon>
        <taxon>Verrucomicrobiales</taxon>
        <taxon>Verrucomicrobiaceae</taxon>
        <taxon>Roseimicrobium</taxon>
    </lineage>
</organism>
<feature type="compositionally biased region" description="Pro residues" evidence="1">
    <location>
        <begin position="537"/>
        <end position="549"/>
    </location>
</feature>
<feature type="region of interest" description="Disordered" evidence="1">
    <location>
        <begin position="536"/>
        <end position="663"/>
    </location>
</feature>
<sequence>MPDTPEEIALRQKALEFNQNSRTSPALTNRTTPQDSLDTVLSANTTVKYSDSGAGGAILVMPGQDLAVGAAIKIESSASVKVAEKCSNVMENFFQNATGPAPFVAPRITVYRADDFNQDPNLQEKLGNTMDELKNDANTQKRWGFERAREGVEKVTSGNTAVLMMEFADGVQVNKLPIEERAALVRSEAFAQNLGRAMAPTMALGLTDHAGANENQGLKANISNFMYSPKTGTLSVIDYDSTLTRLDANDPNKIRIGNSNVASNVGDMRTFLEKATQSPEAFEKALDDMVSSEKQTPFTSMMKAFTEHSFDGMFGLHERVPAPKKQGKKEPTPEGQAPPKKEERPLTPEGQALRDFSQEERKQFAANLLVGAIDGLEYMQKNQQALENAVNQTHEVDENGQKVEHFYNGEQMDALKQELTKVDAPTLKTNIGQCIDARNLAQRNDLVTYIADLDKKTVDANNRLSAVQAKIDSLKEHPSAGDRLKTLFSSKEHSPMQKLENEKQKIKEELALIADVKGMAQSKLDYQDQMQLQAKIPPIPQLPPPPLPGIPGNTNVNTTTTTLTDSTNVGLGNSGQQQGVPPPRSDIGVGGHRSLRDLHPELDHSHGTHQGESQGLKTGEKSPKLNDSSGHHSLREDHPEFAKHLSQSRDHSQSQSQGPHVKQ</sequence>
<evidence type="ECO:0000256" key="1">
    <source>
        <dbReference type="SAM" id="MobiDB-lite"/>
    </source>
</evidence>
<dbReference type="RefSeq" id="WP_113956716.1">
    <property type="nucleotide sequence ID" value="NZ_QNRR01000001.1"/>
</dbReference>
<protein>
    <submittedName>
        <fullName evidence="2">Uncharacterized protein</fullName>
    </submittedName>
</protein>
<feature type="compositionally biased region" description="Polar residues" evidence="1">
    <location>
        <begin position="569"/>
        <end position="579"/>
    </location>
</feature>
<feature type="compositionally biased region" description="Low complexity" evidence="1">
    <location>
        <begin position="550"/>
        <end position="568"/>
    </location>
</feature>
<feature type="compositionally biased region" description="Basic and acidic residues" evidence="1">
    <location>
        <begin position="594"/>
        <end position="606"/>
    </location>
</feature>
<name>A0A366HVB7_9BACT</name>
<evidence type="ECO:0000313" key="2">
    <source>
        <dbReference type="EMBL" id="RBP47810.1"/>
    </source>
</evidence>
<gene>
    <name evidence="2" type="ORF">DES53_101610</name>
</gene>
<dbReference type="Proteomes" id="UP000253426">
    <property type="component" value="Unassembled WGS sequence"/>
</dbReference>
<comment type="caution">
    <text evidence="2">The sequence shown here is derived from an EMBL/GenBank/DDBJ whole genome shotgun (WGS) entry which is preliminary data.</text>
</comment>
<keyword evidence="3" id="KW-1185">Reference proteome</keyword>
<dbReference type="OrthoDB" id="9849302at2"/>
<accession>A0A366HVB7</accession>
<proteinExistence type="predicted"/>
<feature type="compositionally biased region" description="Basic and acidic residues" evidence="1">
    <location>
        <begin position="618"/>
        <end position="652"/>
    </location>
</feature>